<dbReference type="RefSeq" id="WP_093959812.1">
    <property type="nucleotide sequence ID" value="NZ_NEWD01000006.1"/>
</dbReference>
<dbReference type="AlphaFoldDB" id="A0A229VZJ4"/>
<keyword evidence="3 6" id="KW-0326">Glycosidase</keyword>
<keyword evidence="11" id="KW-1185">Reference proteome</keyword>
<proteinExistence type="inferred from homology"/>
<dbReference type="GO" id="GO:0061634">
    <property type="term" value="F:alpha-D-xyloside xylohydrolase"/>
    <property type="evidence" value="ECO:0007669"/>
    <property type="project" value="UniProtKB-EC"/>
</dbReference>
<evidence type="ECO:0000259" key="9">
    <source>
        <dbReference type="Pfam" id="PF21365"/>
    </source>
</evidence>
<dbReference type="InterPro" id="IPR000322">
    <property type="entry name" value="Glyco_hydro_31_TIM"/>
</dbReference>
<dbReference type="InterPro" id="IPR017853">
    <property type="entry name" value="GH"/>
</dbReference>
<comment type="catalytic activity">
    <reaction evidence="4">
        <text>Hydrolysis of terminal, non-reducing alpha-D-xylose residues with release of alpha-D-xylose.</text>
        <dbReference type="EC" id="3.2.1.177"/>
    </reaction>
</comment>
<dbReference type="GO" id="GO:0030246">
    <property type="term" value="F:carbohydrate binding"/>
    <property type="evidence" value="ECO:0007669"/>
    <property type="project" value="InterPro"/>
</dbReference>
<dbReference type="InterPro" id="IPR025887">
    <property type="entry name" value="Glyco_hydro_31_N_dom"/>
</dbReference>
<evidence type="ECO:0000259" key="8">
    <source>
        <dbReference type="Pfam" id="PF13802"/>
    </source>
</evidence>
<dbReference type="InterPro" id="IPR011013">
    <property type="entry name" value="Gal_mutarotase_sf_dom"/>
</dbReference>
<dbReference type="GO" id="GO:0005975">
    <property type="term" value="P:carbohydrate metabolic process"/>
    <property type="evidence" value="ECO:0007669"/>
    <property type="project" value="InterPro"/>
</dbReference>
<evidence type="ECO:0000313" key="10">
    <source>
        <dbReference type="EMBL" id="OXN01037.1"/>
    </source>
</evidence>
<evidence type="ECO:0000256" key="6">
    <source>
        <dbReference type="RuleBase" id="RU361185"/>
    </source>
</evidence>
<dbReference type="Proteomes" id="UP000215433">
    <property type="component" value="Unassembled WGS sequence"/>
</dbReference>
<evidence type="ECO:0000256" key="1">
    <source>
        <dbReference type="ARBA" id="ARBA00007806"/>
    </source>
</evidence>
<evidence type="ECO:0000259" key="7">
    <source>
        <dbReference type="Pfam" id="PF01055"/>
    </source>
</evidence>
<keyword evidence="2 6" id="KW-0378">Hydrolase</keyword>
<accession>A0A229VZJ4</accession>
<dbReference type="NCBIfam" id="NF007940">
    <property type="entry name" value="PRK10658.1"/>
    <property type="match status" value="1"/>
</dbReference>
<feature type="domain" description="Glycosyl hydrolase family 31 C-terminal" evidence="9">
    <location>
        <begin position="635"/>
        <end position="721"/>
    </location>
</feature>
<dbReference type="Pfam" id="PF21365">
    <property type="entry name" value="Glyco_hydro_31_3rd"/>
    <property type="match status" value="1"/>
</dbReference>
<sequence length="828" mass="91200">MKFTNGYWMNRPHVEALYARQAYTLSTGDDGESFDVLAPTKEVRGRNDTLNLGTFDVRVSTPAEGVIRVQAAHWLGADVTPGFPLNIDEPGERDYVSVNAIGNGDGELGEDGASITLRSGDLEATVVKGSPWNLTFSANGRTLTASQGKSLGRFLLNELSAVSTQPVGEFGVSKDGSAFDESDVFSAIQLSLGVGETVYGFGERFGTYVKNGQTIDIWNQDGGTASEQGYKDIPFYMTSNGYGVLVNNRGHVSFEVGSENTDAVQFSVPGESLDFLVIYGPTPKEILNRYTALVGRPANVPAWSYGLWLTTSFTTKYDEQTINSFIDGMAERDIPLSAFHYDCFWMREFQWTDFEWDKRFFGDIESTLERLHEDKGLHICAWINPYIGQRGRLFAEGKEKGYLVRKPNGEIWQTDMWQAGMGLVDFTNPEARDWFKSKVKTLLRQGVDAIKTDFGERIPRDVAWHDGSAPLSMHNWYTQLYNRTVFEAIEEVYGKGKACLFARSATVGGQMEPVHWGGDCESTFSGMAQTLRAGLSITSSGFGFWSHDIGGFEGAFPDSAVYKRWVAFGLLGSHSRMHGSTVYRVPWLFDEADEKNGVEIRPGQSAVDVARKFVKLKLALMPYLYQVGLQPHLNGTPVMRSMFMEFPDDPTCRTLDRQYMFGPSLLVAPVFSYSGDVQYYLPAGTWTNWFTGEKVVSEHGLWRSERHDYDSIPLWVRGDSLVVTNPGAGKPDREYGVDALVTVCLEELGVGAGVGEAGGVGMADGNGASGGVIETVVTEMDGSSVTFTARRADDGVEVRSSDGREFRARLGCGDDARIVASENGTVLL</sequence>
<gene>
    <name evidence="10" type="ORF">Tam10B_0614</name>
</gene>
<evidence type="ECO:0000256" key="2">
    <source>
        <dbReference type="ARBA" id="ARBA00022801"/>
    </source>
</evidence>
<dbReference type="SUPFAM" id="SSF51011">
    <property type="entry name" value="Glycosyl hydrolase domain"/>
    <property type="match status" value="1"/>
</dbReference>
<dbReference type="Gene3D" id="3.20.20.80">
    <property type="entry name" value="Glycosidases"/>
    <property type="match status" value="1"/>
</dbReference>
<dbReference type="InterPro" id="IPR013780">
    <property type="entry name" value="Glyco_hydro_b"/>
</dbReference>
<dbReference type="CDD" id="cd06593">
    <property type="entry name" value="GH31_xylosidase_YicI"/>
    <property type="match status" value="1"/>
</dbReference>
<dbReference type="Gene3D" id="2.60.40.1760">
    <property type="entry name" value="glycosyl hydrolase (family 31)"/>
    <property type="match status" value="1"/>
</dbReference>
<dbReference type="SUPFAM" id="SSF51445">
    <property type="entry name" value="(Trans)glycosidases"/>
    <property type="match status" value="1"/>
</dbReference>
<name>A0A229VZJ4_9BIFI</name>
<organism evidence="10 11">
    <name type="scientific">Bifidobacterium vansinderenii</name>
    <dbReference type="NCBI Taxonomy" id="1984871"/>
    <lineage>
        <taxon>Bacteria</taxon>
        <taxon>Bacillati</taxon>
        <taxon>Actinomycetota</taxon>
        <taxon>Actinomycetes</taxon>
        <taxon>Bifidobacteriales</taxon>
        <taxon>Bifidobacteriaceae</taxon>
        <taxon>Bifidobacterium</taxon>
    </lineage>
</organism>
<dbReference type="PANTHER" id="PTHR43053:SF4">
    <property type="entry name" value="MYOGENESIS-REGULATING GLYCOSIDASE"/>
    <property type="match status" value="1"/>
</dbReference>
<dbReference type="PANTHER" id="PTHR43053">
    <property type="entry name" value="GLYCOSIDASE FAMILY 31"/>
    <property type="match status" value="1"/>
</dbReference>
<dbReference type="EC" id="3.2.1.177" evidence="5"/>
<dbReference type="FunFam" id="3.20.20.80:FF:000053">
    <property type="entry name" value="Alpha-xylosidase YicI"/>
    <property type="match status" value="1"/>
</dbReference>
<dbReference type="OrthoDB" id="176168at2"/>
<evidence type="ECO:0000313" key="11">
    <source>
        <dbReference type="Proteomes" id="UP000215433"/>
    </source>
</evidence>
<reference evidence="10 11" key="1">
    <citation type="submission" date="2017-05" db="EMBL/GenBank/DDBJ databases">
        <title>Bifidobacterium vansinderenii sp. nov.</title>
        <authorList>
            <person name="Lugli G.A."/>
            <person name="Duranti S."/>
            <person name="Mangifesta M."/>
        </authorList>
    </citation>
    <scope>NUCLEOTIDE SEQUENCE [LARGE SCALE GENOMIC DNA]</scope>
    <source>
        <strain evidence="10 11">Tam10B</strain>
    </source>
</reference>
<comment type="caution">
    <text evidence="10">The sequence shown here is derived from an EMBL/GenBank/DDBJ whole genome shotgun (WGS) entry which is preliminary data.</text>
</comment>
<dbReference type="InterPro" id="IPR048395">
    <property type="entry name" value="Glyco_hydro_31_C"/>
</dbReference>
<evidence type="ECO:0000256" key="5">
    <source>
        <dbReference type="ARBA" id="ARBA00066962"/>
    </source>
</evidence>
<dbReference type="Pfam" id="PF01055">
    <property type="entry name" value="Glyco_hydro_31_2nd"/>
    <property type="match status" value="1"/>
</dbReference>
<comment type="similarity">
    <text evidence="1 6">Belongs to the glycosyl hydrolase 31 family.</text>
</comment>
<protein>
    <recommendedName>
        <fullName evidence="5">alpha-D-xyloside xylohydrolase</fullName>
        <ecNumber evidence="5">3.2.1.177</ecNumber>
    </recommendedName>
</protein>
<dbReference type="CDD" id="cd14752">
    <property type="entry name" value="GH31_N"/>
    <property type="match status" value="1"/>
</dbReference>
<dbReference type="SUPFAM" id="SSF74650">
    <property type="entry name" value="Galactose mutarotase-like"/>
    <property type="match status" value="1"/>
</dbReference>
<evidence type="ECO:0000256" key="4">
    <source>
        <dbReference type="ARBA" id="ARBA00052064"/>
    </source>
</evidence>
<dbReference type="InterPro" id="IPR050985">
    <property type="entry name" value="Alpha-glycosidase_related"/>
</dbReference>
<dbReference type="Gene3D" id="2.60.40.1180">
    <property type="entry name" value="Golgi alpha-mannosidase II"/>
    <property type="match status" value="1"/>
</dbReference>
<dbReference type="Pfam" id="PF13802">
    <property type="entry name" value="Gal_mutarotas_2"/>
    <property type="match status" value="1"/>
</dbReference>
<feature type="domain" description="Glycoside hydrolase family 31 N-terminal" evidence="8">
    <location>
        <begin position="57"/>
        <end position="254"/>
    </location>
</feature>
<feature type="domain" description="Glycoside hydrolase family 31 TIM barrel" evidence="7">
    <location>
        <begin position="297"/>
        <end position="626"/>
    </location>
</feature>
<dbReference type="EMBL" id="NEWD01000006">
    <property type="protein sequence ID" value="OXN01037.1"/>
    <property type="molecule type" value="Genomic_DNA"/>
</dbReference>
<evidence type="ECO:0000256" key="3">
    <source>
        <dbReference type="ARBA" id="ARBA00023295"/>
    </source>
</evidence>